<dbReference type="InterPro" id="IPR001214">
    <property type="entry name" value="SET_dom"/>
</dbReference>
<feature type="domain" description="C2H2-type" evidence="14">
    <location>
        <begin position="535"/>
        <end position="563"/>
    </location>
</feature>
<dbReference type="GO" id="GO:0000978">
    <property type="term" value="F:RNA polymerase II cis-regulatory region sequence-specific DNA binding"/>
    <property type="evidence" value="ECO:0007669"/>
    <property type="project" value="TreeGrafter"/>
</dbReference>
<evidence type="ECO:0000256" key="12">
    <source>
        <dbReference type="ARBA" id="ARBA00023242"/>
    </source>
</evidence>
<feature type="domain" description="C2H2-type" evidence="14">
    <location>
        <begin position="423"/>
        <end position="450"/>
    </location>
</feature>
<evidence type="ECO:0000256" key="7">
    <source>
        <dbReference type="ARBA" id="ARBA00022771"/>
    </source>
</evidence>
<feature type="domain" description="SET" evidence="15">
    <location>
        <begin position="254"/>
        <end position="366"/>
    </location>
</feature>
<dbReference type="EMBL" id="BGPR01005315">
    <property type="protein sequence ID" value="GBN09023.1"/>
    <property type="molecule type" value="Genomic_DNA"/>
</dbReference>
<dbReference type="SMART" id="SM00355">
    <property type="entry name" value="ZnF_C2H2"/>
    <property type="match status" value="7"/>
</dbReference>
<gene>
    <name evidence="17" type="primary">Prdm9_48</name>
    <name evidence="17" type="ORF">AVEN_30633_1</name>
</gene>
<dbReference type="PANTHER" id="PTHR46105:SF5">
    <property type="entry name" value="ZINC FINGER AND BTB DOMAIN-CONTAINING PROTEIN 44 ISOFORM X1"/>
    <property type="match status" value="1"/>
</dbReference>
<evidence type="ECO:0000259" key="14">
    <source>
        <dbReference type="PROSITE" id="PS50157"/>
    </source>
</evidence>
<dbReference type="GO" id="GO:0008757">
    <property type="term" value="F:S-adenosylmethionine-dependent methyltransferase activity"/>
    <property type="evidence" value="ECO:0007669"/>
    <property type="project" value="UniProtKB-ARBA"/>
</dbReference>
<keyword evidence="10" id="KW-0238">DNA-binding</keyword>
<dbReference type="InterPro" id="IPR013087">
    <property type="entry name" value="Znf_C2H2_type"/>
</dbReference>
<dbReference type="OrthoDB" id="9439254at2759"/>
<evidence type="ECO:0000256" key="9">
    <source>
        <dbReference type="ARBA" id="ARBA00023015"/>
    </source>
</evidence>
<keyword evidence="5" id="KW-0479">Metal-binding</keyword>
<evidence type="ECO:0000256" key="5">
    <source>
        <dbReference type="ARBA" id="ARBA00022723"/>
    </source>
</evidence>
<dbReference type="SUPFAM" id="SSF82199">
    <property type="entry name" value="SET domain"/>
    <property type="match status" value="1"/>
</dbReference>
<dbReference type="InterPro" id="IPR046341">
    <property type="entry name" value="SET_dom_sf"/>
</dbReference>
<dbReference type="FunFam" id="3.30.160.60:FF:000100">
    <property type="entry name" value="Zinc finger 45-like"/>
    <property type="match status" value="1"/>
</dbReference>
<evidence type="ECO:0000313" key="18">
    <source>
        <dbReference type="Proteomes" id="UP000499080"/>
    </source>
</evidence>
<feature type="domain" description="C2H2-type" evidence="14">
    <location>
        <begin position="451"/>
        <end position="478"/>
    </location>
</feature>
<dbReference type="GO" id="GO:0008170">
    <property type="term" value="F:N-methyltransferase activity"/>
    <property type="evidence" value="ECO:0007669"/>
    <property type="project" value="UniProtKB-ARBA"/>
</dbReference>
<dbReference type="FunFam" id="3.30.160.60:FF:000358">
    <property type="entry name" value="zinc finger protein 24"/>
    <property type="match status" value="1"/>
</dbReference>
<dbReference type="GO" id="GO:0008270">
    <property type="term" value="F:zinc ion binding"/>
    <property type="evidence" value="ECO:0007669"/>
    <property type="project" value="UniProtKB-KW"/>
</dbReference>
<proteinExistence type="predicted"/>
<reference evidence="17 18" key="1">
    <citation type="journal article" date="2019" name="Sci. Rep.">
        <title>Orb-weaving spider Araneus ventricosus genome elucidates the spidroin gene catalogue.</title>
        <authorList>
            <person name="Kono N."/>
            <person name="Nakamura H."/>
            <person name="Ohtoshi R."/>
            <person name="Moran D.A.P."/>
            <person name="Shinohara A."/>
            <person name="Yoshida Y."/>
            <person name="Fujiwara M."/>
            <person name="Mori M."/>
            <person name="Tomita M."/>
            <person name="Arakawa K."/>
        </authorList>
    </citation>
    <scope>NUCLEOTIDE SEQUENCE [LARGE SCALE GENOMIC DNA]</scope>
</reference>
<dbReference type="GO" id="GO:0032259">
    <property type="term" value="P:methylation"/>
    <property type="evidence" value="ECO:0007669"/>
    <property type="project" value="UniProtKB-KW"/>
</dbReference>
<dbReference type="GO" id="GO:0042054">
    <property type="term" value="F:histone methyltransferase activity"/>
    <property type="evidence" value="ECO:0007669"/>
    <property type="project" value="InterPro"/>
</dbReference>
<evidence type="ECO:0000256" key="2">
    <source>
        <dbReference type="ARBA" id="ARBA00022603"/>
    </source>
</evidence>
<dbReference type="PROSITE" id="PS50157">
    <property type="entry name" value="ZINC_FINGER_C2H2_2"/>
    <property type="match status" value="7"/>
</dbReference>
<feature type="domain" description="C2H2-type" evidence="14">
    <location>
        <begin position="392"/>
        <end position="419"/>
    </location>
</feature>
<evidence type="ECO:0000256" key="13">
    <source>
        <dbReference type="PROSITE-ProRule" id="PRU00042"/>
    </source>
</evidence>
<evidence type="ECO:0000259" key="15">
    <source>
        <dbReference type="PROSITE" id="PS50280"/>
    </source>
</evidence>
<keyword evidence="7 13" id="KW-0863">Zinc-finger</keyword>
<accession>A0A4Y2L5C4</accession>
<dbReference type="InterPro" id="IPR003655">
    <property type="entry name" value="aKRAB"/>
</dbReference>
<dbReference type="FunFam" id="3.30.160.60:FF:002343">
    <property type="entry name" value="Zinc finger protein 33A"/>
    <property type="match status" value="1"/>
</dbReference>
<comment type="subcellular location">
    <subcellularLocation>
        <location evidence="1">Nucleus</location>
    </subcellularLocation>
</comment>
<evidence type="ECO:0000256" key="4">
    <source>
        <dbReference type="ARBA" id="ARBA00022691"/>
    </source>
</evidence>
<dbReference type="SMART" id="SM00317">
    <property type="entry name" value="SET"/>
    <property type="match status" value="1"/>
</dbReference>
<evidence type="ECO:0000256" key="1">
    <source>
        <dbReference type="ARBA" id="ARBA00004123"/>
    </source>
</evidence>
<dbReference type="Pfam" id="PF13909">
    <property type="entry name" value="zf-H2C2_5"/>
    <property type="match status" value="1"/>
</dbReference>
<feature type="domain" description="KRAB-related" evidence="16">
    <location>
        <begin position="3"/>
        <end position="66"/>
    </location>
</feature>
<evidence type="ECO:0000256" key="8">
    <source>
        <dbReference type="ARBA" id="ARBA00022833"/>
    </source>
</evidence>
<keyword evidence="9" id="KW-0805">Transcription regulation</keyword>
<protein>
    <submittedName>
        <fullName evidence="17">Histone-lysine N-methyltransferase PRDM9</fullName>
    </submittedName>
</protein>
<keyword evidence="3 17" id="KW-0808">Transferase</keyword>
<dbReference type="Gene3D" id="3.30.160.60">
    <property type="entry name" value="Classic Zinc Finger"/>
    <property type="match status" value="5"/>
</dbReference>
<evidence type="ECO:0000313" key="17">
    <source>
        <dbReference type="EMBL" id="GBN09023.1"/>
    </source>
</evidence>
<dbReference type="GO" id="GO:0005634">
    <property type="term" value="C:nucleus"/>
    <property type="evidence" value="ECO:0007669"/>
    <property type="project" value="UniProtKB-SubCell"/>
</dbReference>
<dbReference type="SUPFAM" id="SSF57667">
    <property type="entry name" value="beta-beta-alpha zinc fingers"/>
    <property type="match status" value="4"/>
</dbReference>
<organism evidence="17 18">
    <name type="scientific">Araneus ventricosus</name>
    <name type="common">Orbweaver spider</name>
    <name type="synonym">Epeira ventricosa</name>
    <dbReference type="NCBI Taxonomy" id="182803"/>
    <lineage>
        <taxon>Eukaryota</taxon>
        <taxon>Metazoa</taxon>
        <taxon>Ecdysozoa</taxon>
        <taxon>Arthropoda</taxon>
        <taxon>Chelicerata</taxon>
        <taxon>Arachnida</taxon>
        <taxon>Araneae</taxon>
        <taxon>Araneomorphae</taxon>
        <taxon>Entelegynae</taxon>
        <taxon>Araneoidea</taxon>
        <taxon>Araneidae</taxon>
        <taxon>Araneus</taxon>
    </lineage>
</organism>
<dbReference type="PANTHER" id="PTHR46105">
    <property type="entry name" value="AGAP004733-PA"/>
    <property type="match status" value="1"/>
</dbReference>
<keyword evidence="4" id="KW-0949">S-adenosyl-L-methionine</keyword>
<dbReference type="CDD" id="cd19193">
    <property type="entry name" value="PR-SET_PRDM7_9"/>
    <property type="match status" value="1"/>
</dbReference>
<keyword evidence="2 17" id="KW-0489">Methyltransferase</keyword>
<dbReference type="InterPro" id="IPR036236">
    <property type="entry name" value="Znf_C2H2_sf"/>
</dbReference>
<dbReference type="InterPro" id="IPR050457">
    <property type="entry name" value="ZnFinger_BTB_dom_contain"/>
</dbReference>
<keyword evidence="6" id="KW-0677">Repeat</keyword>
<dbReference type="PROSITE" id="PS50280">
    <property type="entry name" value="SET"/>
    <property type="match status" value="1"/>
</dbReference>
<dbReference type="Pfam" id="PF21549">
    <property type="entry name" value="PRDM2_PR"/>
    <property type="match status" value="1"/>
</dbReference>
<comment type="caution">
    <text evidence="17">The sequence shown here is derived from an EMBL/GenBank/DDBJ whole genome shotgun (WGS) entry which is preliminary data.</text>
</comment>
<dbReference type="Pfam" id="PF00096">
    <property type="entry name" value="zf-C2H2"/>
    <property type="match status" value="2"/>
</dbReference>
<dbReference type="GO" id="GO:0000981">
    <property type="term" value="F:DNA-binding transcription factor activity, RNA polymerase II-specific"/>
    <property type="evidence" value="ECO:0007669"/>
    <property type="project" value="TreeGrafter"/>
</dbReference>
<dbReference type="FunFam" id="3.30.160.60:FF:000446">
    <property type="entry name" value="Zinc finger protein"/>
    <property type="match status" value="1"/>
</dbReference>
<keyword evidence="11" id="KW-0804">Transcription</keyword>
<dbReference type="AlphaFoldDB" id="A0A4Y2L5C4"/>
<sequence>MNSKLSSNKNLKQYFTSDAWTALSEYEKRRYENVQKNYEILKASGITPKIPEFMMNKFKRPMPNRNISGAGKQKINQEPKAKFKLFAAPKQSVSKCSNSSNSKKGAASNISVVIETESPLLKTVTATMINLRGVKPKEFSKSVLFSAQTSLKALEDMLGGMQVDFTFDVEEVNLPEPGCSKDTEPQRRYPKRSVAKKCYKEEDIPSEDEYLYCDVCNEEYRGSCPVHGPMLLVCDTKIPKGDSGRAKRTFPYFFSIGISSIPRAGLGVWTEIPLVAGMVFGPYEGNVIKNNEDAKKSGYAWQVRKQSKPLHYVEGAEETCSNWMRYVNCADHEEWQSVIAFQYLGKIYYRTYKPVLPYTEILVWYGNSYASDLGIELKGRKCLQPRKEITGFPCDVCNSLFSSSESLRSHRKTHPRVQNDGRHRCPECSYSSDNINDLRRHLLTHSGEKPHACPHCPKRFSLEGSLRTHLLLHTGQKEHSCTTCGKRFTQKIELVFHERVHSGERPYRCIDCGKDFTQASNLKRHRMLHTRQRPYPCPHCEYRSTCSSNLTRHIASKHTRVFPHNCSLCEKGFHTPGQLKKHAERQHPQAGN</sequence>
<evidence type="ECO:0000256" key="6">
    <source>
        <dbReference type="ARBA" id="ARBA00022737"/>
    </source>
</evidence>
<evidence type="ECO:0000256" key="10">
    <source>
        <dbReference type="ARBA" id="ARBA00023125"/>
    </source>
</evidence>
<dbReference type="PROSITE" id="PS00028">
    <property type="entry name" value="ZINC_FINGER_C2H2_1"/>
    <property type="match status" value="5"/>
</dbReference>
<dbReference type="InterPro" id="IPR044417">
    <property type="entry name" value="PRDM7_9_PR-SET"/>
</dbReference>
<keyword evidence="18" id="KW-1185">Reference proteome</keyword>
<dbReference type="Gene3D" id="2.170.270.10">
    <property type="entry name" value="SET domain"/>
    <property type="match status" value="1"/>
</dbReference>
<evidence type="ECO:0000256" key="11">
    <source>
        <dbReference type="ARBA" id="ARBA00023163"/>
    </source>
</evidence>
<dbReference type="PROSITE" id="PS50806">
    <property type="entry name" value="KRAB_RELATED"/>
    <property type="match status" value="1"/>
</dbReference>
<feature type="domain" description="C2H2-type" evidence="14">
    <location>
        <begin position="479"/>
        <end position="506"/>
    </location>
</feature>
<feature type="domain" description="C2H2-type" evidence="14">
    <location>
        <begin position="564"/>
        <end position="587"/>
    </location>
</feature>
<dbReference type="Proteomes" id="UP000499080">
    <property type="component" value="Unassembled WGS sequence"/>
</dbReference>
<evidence type="ECO:0000259" key="16">
    <source>
        <dbReference type="PROSITE" id="PS50806"/>
    </source>
</evidence>
<name>A0A4Y2L5C4_ARAVE</name>
<keyword evidence="8" id="KW-0862">Zinc</keyword>
<keyword evidence="12" id="KW-0539">Nucleus</keyword>
<feature type="domain" description="C2H2-type" evidence="14">
    <location>
        <begin position="507"/>
        <end position="534"/>
    </location>
</feature>
<dbReference type="Pfam" id="PF13912">
    <property type="entry name" value="zf-C2H2_6"/>
    <property type="match status" value="1"/>
</dbReference>
<evidence type="ECO:0000256" key="3">
    <source>
        <dbReference type="ARBA" id="ARBA00022679"/>
    </source>
</evidence>